<dbReference type="PANTHER" id="PTHR48106:SF18">
    <property type="entry name" value="QUINONE OXIDOREDUCTASE PIG3"/>
    <property type="match status" value="1"/>
</dbReference>
<dbReference type="EMBL" id="VZPE01000011">
    <property type="protein sequence ID" value="KAB0567255.1"/>
    <property type="molecule type" value="Genomic_DNA"/>
</dbReference>
<evidence type="ECO:0000256" key="1">
    <source>
        <dbReference type="ARBA" id="ARBA00022857"/>
    </source>
</evidence>
<dbReference type="InterPro" id="IPR020843">
    <property type="entry name" value="ER"/>
</dbReference>
<comment type="caution">
    <text evidence="4">The sequence shown here is derived from an EMBL/GenBank/DDBJ whole genome shotgun (WGS) entry which is preliminary data.</text>
</comment>
<dbReference type="SMART" id="SM00829">
    <property type="entry name" value="PKS_ER"/>
    <property type="match status" value="1"/>
</dbReference>
<accession>A0A643EUW4</accession>
<protein>
    <submittedName>
        <fullName evidence="4">Zinc-binding dehydrogenase</fullName>
    </submittedName>
</protein>
<evidence type="ECO:0000259" key="3">
    <source>
        <dbReference type="SMART" id="SM00829"/>
    </source>
</evidence>
<dbReference type="InterPro" id="IPR013149">
    <property type="entry name" value="ADH-like_C"/>
</dbReference>
<keyword evidence="1" id="KW-0521">NADP</keyword>
<dbReference type="Pfam" id="PF00107">
    <property type="entry name" value="ADH_zinc_N"/>
    <property type="match status" value="1"/>
</dbReference>
<sequence length="337" mass="37031">MGATARAWVINGYDGYQGLRLVKVPIEQPGPGEVRLRIEAFALNWGDMDLMVDNYSFSFHHFPACVGIEAAGIVEAVGDGVEGITIGSRYCTLPYFYYNRGASTETLIVDARYITRAPPGLSAPESASIWMQYLTAYYPLAEVSKVGPDSFVLATAATSTAGSAALEIGRMLGATMIGTTRFPSNVPYLKERGASHVIVTDSDGTSIAEQLLAVTGGKGIDVAFDPIGEGLISKYSPAFARDAHVYFYGTLDTKPPELPLRDMFQKNVTFQPYSVFNYVEHQEMRQRGVDYVNKNLTLKNIIPNIDRLFPMNGYIEAWKYMKSTRSSHGKIVIDVTN</sequence>
<evidence type="ECO:0000256" key="2">
    <source>
        <dbReference type="ARBA" id="ARBA00023002"/>
    </source>
</evidence>
<dbReference type="RefSeq" id="WP_128095064.1">
    <property type="nucleotide sequence ID" value="NZ_JBHEEN010000013.1"/>
</dbReference>
<evidence type="ECO:0000313" key="4">
    <source>
        <dbReference type="EMBL" id="KAB0567255.1"/>
    </source>
</evidence>
<dbReference type="SUPFAM" id="SSF50129">
    <property type="entry name" value="GroES-like"/>
    <property type="match status" value="1"/>
</dbReference>
<dbReference type="AlphaFoldDB" id="A0A643EUW4"/>
<dbReference type="InterPro" id="IPR036291">
    <property type="entry name" value="NAD(P)-bd_dom_sf"/>
</dbReference>
<gene>
    <name evidence="4" type="ORF">F7Q93_20750</name>
</gene>
<dbReference type="GO" id="GO:0016651">
    <property type="term" value="F:oxidoreductase activity, acting on NAD(P)H"/>
    <property type="evidence" value="ECO:0007669"/>
    <property type="project" value="TreeGrafter"/>
</dbReference>
<dbReference type="Gene3D" id="3.40.50.720">
    <property type="entry name" value="NAD(P)-binding Rossmann-like Domain"/>
    <property type="match status" value="1"/>
</dbReference>
<dbReference type="Pfam" id="PF08240">
    <property type="entry name" value="ADH_N"/>
    <property type="match status" value="1"/>
</dbReference>
<dbReference type="GO" id="GO:0070402">
    <property type="term" value="F:NADPH binding"/>
    <property type="evidence" value="ECO:0007669"/>
    <property type="project" value="TreeGrafter"/>
</dbReference>
<feature type="domain" description="Enoyl reductase (ER)" evidence="3">
    <location>
        <begin position="15"/>
        <end position="333"/>
    </location>
</feature>
<proteinExistence type="predicted"/>
<dbReference type="SUPFAM" id="SSF51735">
    <property type="entry name" value="NAD(P)-binding Rossmann-fold domains"/>
    <property type="match status" value="1"/>
</dbReference>
<dbReference type="InterPro" id="IPR013154">
    <property type="entry name" value="ADH-like_N"/>
</dbReference>
<name>A0A643EUW4_9HYPH</name>
<organism evidence="4">
    <name type="scientific">Brucella pituitosa</name>
    <dbReference type="NCBI Taxonomy" id="571256"/>
    <lineage>
        <taxon>Bacteria</taxon>
        <taxon>Pseudomonadati</taxon>
        <taxon>Pseudomonadota</taxon>
        <taxon>Alphaproteobacteria</taxon>
        <taxon>Hyphomicrobiales</taxon>
        <taxon>Brucellaceae</taxon>
        <taxon>Brucella/Ochrobactrum group</taxon>
        <taxon>Brucella</taxon>
    </lineage>
</organism>
<dbReference type="InterPro" id="IPR011032">
    <property type="entry name" value="GroES-like_sf"/>
</dbReference>
<dbReference type="PANTHER" id="PTHR48106">
    <property type="entry name" value="QUINONE OXIDOREDUCTASE PIG3-RELATED"/>
    <property type="match status" value="1"/>
</dbReference>
<keyword evidence="2" id="KW-0560">Oxidoreductase</keyword>
<dbReference type="Gene3D" id="3.90.180.10">
    <property type="entry name" value="Medium-chain alcohol dehydrogenases, catalytic domain"/>
    <property type="match status" value="1"/>
</dbReference>
<reference evidence="4" key="1">
    <citation type="submission" date="2019-09" db="EMBL/GenBank/DDBJ databases">
        <title>Draft genome sequences of 48 bacterial type strains from the CCUG.</title>
        <authorList>
            <person name="Tunovic T."/>
            <person name="Pineiro-Iglesias B."/>
            <person name="Unosson C."/>
            <person name="Inganas E."/>
            <person name="Ohlen M."/>
            <person name="Cardew S."/>
            <person name="Jensie-Markopoulos S."/>
            <person name="Salva-Serra F."/>
            <person name="Jaen-Luchoro D."/>
            <person name="Karlsson R."/>
            <person name="Svensson-Stadler L."/>
            <person name="Chun J."/>
            <person name="Moore E."/>
        </authorList>
    </citation>
    <scope>NUCLEOTIDE SEQUENCE</scope>
    <source>
        <strain evidence="4">CCUG 50899</strain>
    </source>
</reference>